<feature type="region of interest" description="Disordered" evidence="1">
    <location>
        <begin position="1"/>
        <end position="41"/>
    </location>
</feature>
<keyword evidence="2" id="KW-0812">Transmembrane</keyword>
<sequence length="118" mass="12561">MGHERGDRMDDRDGSTTTPLDRLRSRFGDSNGSTDDDDSSEESAWQRYAAVLQMLFVVGAAFGGAIVSFASTTIDRTANLAQESGPALLDTLWPVLVGVTLLAVVICVVVVGLGMRNV</sequence>
<reference evidence="3 4" key="1">
    <citation type="journal article" date="2014" name="PLoS Genet.">
        <title>Phylogenetically driven sequencing of extremely halophilic archaea reveals strategies for static and dynamic osmo-response.</title>
        <authorList>
            <person name="Becker E.A."/>
            <person name="Seitzer P.M."/>
            <person name="Tritt A."/>
            <person name="Larsen D."/>
            <person name="Krusor M."/>
            <person name="Yao A.I."/>
            <person name="Wu D."/>
            <person name="Madern D."/>
            <person name="Eisen J.A."/>
            <person name="Darling A.E."/>
            <person name="Facciotti M.T."/>
        </authorList>
    </citation>
    <scope>NUCLEOTIDE SEQUENCE [LARGE SCALE GENOMIC DNA]</scope>
    <source>
        <strain evidence="3 4">DSM 8989</strain>
    </source>
</reference>
<keyword evidence="4" id="KW-1185">Reference proteome</keyword>
<dbReference type="AlphaFoldDB" id="M0N448"/>
<evidence type="ECO:0000256" key="1">
    <source>
        <dbReference type="SAM" id="MobiDB-lite"/>
    </source>
</evidence>
<feature type="compositionally biased region" description="Basic and acidic residues" evidence="1">
    <location>
        <begin position="1"/>
        <end position="14"/>
    </location>
</feature>
<protein>
    <submittedName>
        <fullName evidence="3">Uncharacterized protein</fullName>
    </submittedName>
</protein>
<feature type="transmembrane region" description="Helical" evidence="2">
    <location>
        <begin position="48"/>
        <end position="71"/>
    </location>
</feature>
<evidence type="ECO:0000256" key="2">
    <source>
        <dbReference type="SAM" id="Phobius"/>
    </source>
</evidence>
<dbReference type="Proteomes" id="UP000011625">
    <property type="component" value="Unassembled WGS sequence"/>
</dbReference>
<evidence type="ECO:0000313" key="3">
    <source>
        <dbReference type="EMBL" id="EMA52636.1"/>
    </source>
</evidence>
<name>M0N448_9EURY</name>
<dbReference type="PATRIC" id="fig|1227456.3.peg.2245"/>
<organism evidence="3 4">
    <name type="scientific">Halococcus salifodinae DSM 8989</name>
    <dbReference type="NCBI Taxonomy" id="1227456"/>
    <lineage>
        <taxon>Archaea</taxon>
        <taxon>Methanobacteriati</taxon>
        <taxon>Methanobacteriota</taxon>
        <taxon>Stenosarchaea group</taxon>
        <taxon>Halobacteria</taxon>
        <taxon>Halobacteriales</taxon>
        <taxon>Halococcaceae</taxon>
        <taxon>Halococcus</taxon>
    </lineage>
</organism>
<dbReference type="RefSeq" id="WP_005043379.1">
    <property type="nucleotide sequence ID" value="NZ_AOME01000054.1"/>
</dbReference>
<comment type="caution">
    <text evidence="3">The sequence shown here is derived from an EMBL/GenBank/DDBJ whole genome shotgun (WGS) entry which is preliminary data.</text>
</comment>
<feature type="transmembrane region" description="Helical" evidence="2">
    <location>
        <begin position="91"/>
        <end position="115"/>
    </location>
</feature>
<accession>M0N448</accession>
<keyword evidence="2" id="KW-1133">Transmembrane helix</keyword>
<evidence type="ECO:0000313" key="4">
    <source>
        <dbReference type="Proteomes" id="UP000011625"/>
    </source>
</evidence>
<dbReference type="EMBL" id="AOME01000054">
    <property type="protein sequence ID" value="EMA52636.1"/>
    <property type="molecule type" value="Genomic_DNA"/>
</dbReference>
<gene>
    <name evidence="3" type="ORF">C450_11073</name>
</gene>
<proteinExistence type="predicted"/>
<keyword evidence="2" id="KW-0472">Membrane</keyword>